<sequence length="450" mass="50387">MPSSLPGSPSPTQQAPRRSILRPRHTHPITPLPLSLTQRIPAEVFEIIVARIASFDVPTLRVCSLVCKNWLVISRVHLIPSLSLNPRNTESFLRLLKRPHATIARGIRHVSVQGESDAISHRKARESRIFPVDEVRGASSTCEKECMLLLLDALAPFPSLISLSFSWMRSLSPTTNIALTRGFSSRLTDLEFRTCSFPSFPEFVWTLCALQGLRRLALADVTWEDLSIPEPNHTAPSKVSRPPSGLQKLELYLAPIGHICTWLAGHSDALVHLETLRLCSAFWEDADAIAIAWMLRRLGPRTLRISHLWFKPLEAELAAEAARAPVEEAFTARGVERTLSQLNSPCIRHVEFRILLIGELPNGSMGLNWDAIGRILGRSCFRGLQGVTFGLPGHDKKVRSILRRIWGVGKKGEDLENAKEEGRRRSKRQSGKKLTRVQVDEVFASKEKTY</sequence>
<feature type="compositionally biased region" description="Polar residues" evidence="1">
    <location>
        <begin position="1"/>
        <end position="16"/>
    </location>
</feature>
<dbReference type="SUPFAM" id="SSF52047">
    <property type="entry name" value="RNI-like"/>
    <property type="match status" value="1"/>
</dbReference>
<feature type="compositionally biased region" description="Basic residues" evidence="1">
    <location>
        <begin position="424"/>
        <end position="435"/>
    </location>
</feature>
<feature type="region of interest" description="Disordered" evidence="1">
    <location>
        <begin position="414"/>
        <end position="435"/>
    </location>
</feature>
<dbReference type="InterPro" id="IPR032675">
    <property type="entry name" value="LRR_dom_sf"/>
</dbReference>
<gene>
    <name evidence="2" type="ORF">DXG03_005917</name>
</gene>
<reference evidence="2" key="1">
    <citation type="submission" date="2020-07" db="EMBL/GenBank/DDBJ databases">
        <authorList>
            <person name="Nieuwenhuis M."/>
            <person name="Van De Peppel L.J.J."/>
        </authorList>
    </citation>
    <scope>NUCLEOTIDE SEQUENCE</scope>
    <source>
        <strain evidence="2">AP01</strain>
        <tissue evidence="2">Mycelium</tissue>
    </source>
</reference>
<evidence type="ECO:0008006" key="4">
    <source>
        <dbReference type="Google" id="ProtNLM"/>
    </source>
</evidence>
<protein>
    <recommendedName>
        <fullName evidence="4">F-box domain-containing protein</fullName>
    </recommendedName>
</protein>
<accession>A0A9P7GEG2</accession>
<feature type="region of interest" description="Disordered" evidence="1">
    <location>
        <begin position="1"/>
        <end position="25"/>
    </location>
</feature>
<dbReference type="Gene3D" id="3.80.10.10">
    <property type="entry name" value="Ribonuclease Inhibitor"/>
    <property type="match status" value="1"/>
</dbReference>
<evidence type="ECO:0000313" key="3">
    <source>
        <dbReference type="Proteomes" id="UP000775547"/>
    </source>
</evidence>
<evidence type="ECO:0000313" key="2">
    <source>
        <dbReference type="EMBL" id="KAG5645507.1"/>
    </source>
</evidence>
<name>A0A9P7GEG2_9AGAR</name>
<feature type="compositionally biased region" description="Basic and acidic residues" evidence="1">
    <location>
        <begin position="414"/>
        <end position="423"/>
    </location>
</feature>
<reference evidence="2" key="2">
    <citation type="submission" date="2021-10" db="EMBL/GenBank/DDBJ databases">
        <title>Phylogenomics reveals ancestral predisposition of the termite-cultivated fungus Termitomyces towards a domesticated lifestyle.</title>
        <authorList>
            <person name="Auxier B."/>
            <person name="Grum-Grzhimaylo A."/>
            <person name="Cardenas M.E."/>
            <person name="Lodge J.D."/>
            <person name="Laessoe T."/>
            <person name="Pedersen O."/>
            <person name="Smith M.E."/>
            <person name="Kuyper T.W."/>
            <person name="Franco-Molano E.A."/>
            <person name="Baroni T.J."/>
            <person name="Aanen D.K."/>
        </authorList>
    </citation>
    <scope>NUCLEOTIDE SEQUENCE</scope>
    <source>
        <strain evidence="2">AP01</strain>
        <tissue evidence="2">Mycelium</tissue>
    </source>
</reference>
<dbReference type="EMBL" id="JABCKV010000038">
    <property type="protein sequence ID" value="KAG5645507.1"/>
    <property type="molecule type" value="Genomic_DNA"/>
</dbReference>
<proteinExistence type="predicted"/>
<keyword evidence="3" id="KW-1185">Reference proteome</keyword>
<dbReference type="OrthoDB" id="2789810at2759"/>
<evidence type="ECO:0000256" key="1">
    <source>
        <dbReference type="SAM" id="MobiDB-lite"/>
    </source>
</evidence>
<organism evidence="2 3">
    <name type="scientific">Asterophora parasitica</name>
    <dbReference type="NCBI Taxonomy" id="117018"/>
    <lineage>
        <taxon>Eukaryota</taxon>
        <taxon>Fungi</taxon>
        <taxon>Dikarya</taxon>
        <taxon>Basidiomycota</taxon>
        <taxon>Agaricomycotina</taxon>
        <taxon>Agaricomycetes</taxon>
        <taxon>Agaricomycetidae</taxon>
        <taxon>Agaricales</taxon>
        <taxon>Tricholomatineae</taxon>
        <taxon>Lyophyllaceae</taxon>
        <taxon>Asterophora</taxon>
    </lineage>
</organism>
<comment type="caution">
    <text evidence="2">The sequence shown here is derived from an EMBL/GenBank/DDBJ whole genome shotgun (WGS) entry which is preliminary data.</text>
</comment>
<dbReference type="Proteomes" id="UP000775547">
    <property type="component" value="Unassembled WGS sequence"/>
</dbReference>
<dbReference type="AlphaFoldDB" id="A0A9P7GEG2"/>